<evidence type="ECO:0000256" key="1">
    <source>
        <dbReference type="SAM" id="Phobius"/>
    </source>
</evidence>
<keyword evidence="1" id="KW-0472">Membrane</keyword>
<accession>A0AAJ0I7X4</accession>
<feature type="transmembrane region" description="Helical" evidence="1">
    <location>
        <begin position="40"/>
        <end position="67"/>
    </location>
</feature>
<dbReference type="RefSeq" id="XP_062693068.1">
    <property type="nucleotide sequence ID" value="XM_062832446.1"/>
</dbReference>
<feature type="transmembrane region" description="Helical" evidence="1">
    <location>
        <begin position="7"/>
        <end position="28"/>
    </location>
</feature>
<dbReference type="EMBL" id="JAULSX010000004">
    <property type="protein sequence ID" value="KAK3492610.1"/>
    <property type="molecule type" value="Genomic_DNA"/>
</dbReference>
<keyword evidence="3" id="KW-1185">Reference proteome</keyword>
<name>A0AAJ0I7X4_9PEZI</name>
<gene>
    <name evidence="2" type="ORF">B0T23DRAFT_146125</name>
</gene>
<evidence type="ECO:0000313" key="2">
    <source>
        <dbReference type="EMBL" id="KAK3492610.1"/>
    </source>
</evidence>
<proteinExistence type="predicted"/>
<sequence>MRRTIFYLYQVSPYVITVFVVFFSFFFSLQFTQVLDVKKIGLASLLLLSFCRITLGCDVMFSIASVLQVVQ</sequence>
<evidence type="ECO:0000313" key="3">
    <source>
        <dbReference type="Proteomes" id="UP001285908"/>
    </source>
</evidence>
<keyword evidence="1" id="KW-0812">Transmembrane</keyword>
<reference evidence="2 3" key="1">
    <citation type="journal article" date="2023" name="Mol. Phylogenet. Evol.">
        <title>Genome-scale phylogeny and comparative genomics of the fungal order Sordariales.</title>
        <authorList>
            <person name="Hensen N."/>
            <person name="Bonometti L."/>
            <person name="Westerberg I."/>
            <person name="Brannstrom I.O."/>
            <person name="Guillou S."/>
            <person name="Cros-Aarteil S."/>
            <person name="Calhoun S."/>
            <person name="Haridas S."/>
            <person name="Kuo A."/>
            <person name="Mondo S."/>
            <person name="Pangilinan J."/>
            <person name="Riley R."/>
            <person name="LaButti K."/>
            <person name="Andreopoulos B."/>
            <person name="Lipzen A."/>
            <person name="Chen C."/>
            <person name="Yan M."/>
            <person name="Daum C."/>
            <person name="Ng V."/>
            <person name="Clum A."/>
            <person name="Steindorff A."/>
            <person name="Ohm R.A."/>
            <person name="Martin F."/>
            <person name="Silar P."/>
            <person name="Natvig D.O."/>
            <person name="Lalanne C."/>
            <person name="Gautier V."/>
            <person name="Ament-Velasquez S.L."/>
            <person name="Kruys A."/>
            <person name="Hutchinson M.I."/>
            <person name="Powell A.J."/>
            <person name="Barry K."/>
            <person name="Miller A.N."/>
            <person name="Grigoriev I.V."/>
            <person name="Debuchy R."/>
            <person name="Gladieux P."/>
            <person name="Hiltunen Thoren M."/>
            <person name="Johannesson H."/>
        </authorList>
    </citation>
    <scope>NUCLEOTIDE SEQUENCE [LARGE SCALE GENOMIC DNA]</scope>
    <source>
        <strain evidence="2 3">FGSC 10403</strain>
    </source>
</reference>
<protein>
    <submittedName>
        <fullName evidence="2">Uncharacterized protein</fullName>
    </submittedName>
</protein>
<dbReference type="AlphaFoldDB" id="A0AAJ0I7X4"/>
<comment type="caution">
    <text evidence="2">The sequence shown here is derived from an EMBL/GenBank/DDBJ whole genome shotgun (WGS) entry which is preliminary data.</text>
</comment>
<keyword evidence="1" id="KW-1133">Transmembrane helix</keyword>
<dbReference type="GeneID" id="87870068"/>
<organism evidence="2 3">
    <name type="scientific">Neurospora hispaniola</name>
    <dbReference type="NCBI Taxonomy" id="588809"/>
    <lineage>
        <taxon>Eukaryota</taxon>
        <taxon>Fungi</taxon>
        <taxon>Dikarya</taxon>
        <taxon>Ascomycota</taxon>
        <taxon>Pezizomycotina</taxon>
        <taxon>Sordariomycetes</taxon>
        <taxon>Sordariomycetidae</taxon>
        <taxon>Sordariales</taxon>
        <taxon>Sordariaceae</taxon>
        <taxon>Neurospora</taxon>
    </lineage>
</organism>
<dbReference type="Proteomes" id="UP001285908">
    <property type="component" value="Unassembled WGS sequence"/>
</dbReference>